<accession>A0A8K1I7Q4</accession>
<dbReference type="GeneID" id="68665105"/>
<dbReference type="PANTHER" id="PTHR43507">
    <property type="entry name" value="NADH-UBIQUINONE OXIDOREDUCTASE CHAIN 4"/>
    <property type="match status" value="1"/>
</dbReference>
<dbReference type="GO" id="GO:0042773">
    <property type="term" value="P:ATP synthesis coupled electron transport"/>
    <property type="evidence" value="ECO:0007669"/>
    <property type="project" value="InterPro"/>
</dbReference>
<dbReference type="GO" id="GO:0003954">
    <property type="term" value="F:NADH dehydrogenase activity"/>
    <property type="evidence" value="ECO:0007669"/>
    <property type="project" value="TreeGrafter"/>
</dbReference>
<keyword evidence="2" id="KW-0496">Mitochondrion</keyword>
<protein>
    <recommendedName>
        <fullName evidence="1">NADH:quinone oxidoreductase/Mrp antiporter transmembrane domain-containing protein</fullName>
    </recommendedName>
</protein>
<dbReference type="GO" id="GO:0008137">
    <property type="term" value="F:NADH dehydrogenase (ubiquinone) activity"/>
    <property type="evidence" value="ECO:0007669"/>
    <property type="project" value="InterPro"/>
</dbReference>
<dbReference type="InterPro" id="IPR003918">
    <property type="entry name" value="NADH_UbQ_OxRdtase"/>
</dbReference>
<dbReference type="Pfam" id="PF00361">
    <property type="entry name" value="Proton_antipo_M"/>
    <property type="match status" value="1"/>
</dbReference>
<reference evidence="2" key="1">
    <citation type="submission" date="2021-01" db="EMBL/GenBank/DDBJ databases">
        <authorList>
            <person name="Sun H.-H."/>
            <person name="Zhang S."/>
            <person name="Zhang Y.-J."/>
        </authorList>
    </citation>
    <scope>NUCLEOTIDE SEQUENCE</scope>
    <source>
        <strain evidence="2">CMM1</strain>
    </source>
</reference>
<dbReference type="GO" id="GO:0048039">
    <property type="term" value="F:ubiquinone binding"/>
    <property type="evidence" value="ECO:0007669"/>
    <property type="project" value="TreeGrafter"/>
</dbReference>
<evidence type="ECO:0000313" key="2">
    <source>
        <dbReference type="EMBL" id="UBU98443.1"/>
    </source>
</evidence>
<evidence type="ECO:0000259" key="1">
    <source>
        <dbReference type="Pfam" id="PF00361"/>
    </source>
</evidence>
<dbReference type="EMBL" id="MW538937">
    <property type="protein sequence ID" value="UBU98443.1"/>
    <property type="molecule type" value="Genomic_DNA"/>
</dbReference>
<geneLocation type="mitochondrion" evidence="2"/>
<dbReference type="InterPro" id="IPR001750">
    <property type="entry name" value="ND/Mrp_TM"/>
</dbReference>
<dbReference type="RefSeq" id="YP_010218690.1">
    <property type="nucleotide sequence ID" value="NC_058917.1"/>
</dbReference>
<name>A0A8K1I7Q4_9PEZI</name>
<proteinExistence type="predicted"/>
<dbReference type="AlphaFoldDB" id="A0A8K1I7Q4"/>
<feature type="domain" description="NADH:quinone oxidoreductase/Mrp antiporter transmembrane" evidence="1">
    <location>
        <begin position="29"/>
        <end position="76"/>
    </location>
</feature>
<organism evidence="2">
    <name type="scientific">Morchella brunnea</name>
    <dbReference type="NCBI Taxonomy" id="1174671"/>
    <lineage>
        <taxon>Eukaryota</taxon>
        <taxon>Fungi</taxon>
        <taxon>Dikarya</taxon>
        <taxon>Ascomycota</taxon>
        <taxon>Pezizomycotina</taxon>
        <taxon>Pezizomycetes</taxon>
        <taxon>Pezizales</taxon>
        <taxon>Morchellaceae</taxon>
        <taxon>Morchella</taxon>
    </lineage>
</organism>
<gene>
    <name evidence="2" type="primary">orf119B</name>
</gene>
<dbReference type="GO" id="GO:0015990">
    <property type="term" value="P:electron transport coupled proton transport"/>
    <property type="evidence" value="ECO:0007669"/>
    <property type="project" value="TreeGrafter"/>
</dbReference>
<sequence>MGDGGQCISFLKIIKRVLISLLKCFYFSRQACIFFSFAVKTPLIFLNTWLLKAHVESPLSGSIVLAAIVLKLRLYGAPPSGPLSLRERGFLFDFFERAPKKIKKEKVLDSFYLYYLPSV</sequence>
<dbReference type="PANTHER" id="PTHR43507:SF1">
    <property type="entry name" value="NADH-UBIQUINONE OXIDOREDUCTASE CHAIN 4"/>
    <property type="match status" value="1"/>
</dbReference>